<dbReference type="RefSeq" id="WP_104811805.1">
    <property type="nucleotide sequence ID" value="NZ_MQUB01000001.1"/>
</dbReference>
<evidence type="ECO:0000313" key="3">
    <source>
        <dbReference type="Proteomes" id="UP000239800"/>
    </source>
</evidence>
<feature type="domain" description="Glycosyltransferase 2-like" evidence="1">
    <location>
        <begin position="7"/>
        <end position="130"/>
    </location>
</feature>
<organism evidence="2 3">
    <name type="scientific">Aureitalea marina</name>
    <dbReference type="NCBI Taxonomy" id="930804"/>
    <lineage>
        <taxon>Bacteria</taxon>
        <taxon>Pseudomonadati</taxon>
        <taxon>Bacteroidota</taxon>
        <taxon>Flavobacteriia</taxon>
        <taxon>Flavobacteriales</taxon>
        <taxon>Flavobacteriaceae</taxon>
        <taxon>Aureitalea</taxon>
    </lineage>
</organism>
<dbReference type="PANTHER" id="PTHR22916:SF67">
    <property type="entry name" value="COLANIC ACID BIOSYNTHESIS GLYCOSYL TRANSFERASE WCAE-RELATED"/>
    <property type="match status" value="1"/>
</dbReference>
<reference evidence="2 3" key="1">
    <citation type="submission" date="2016-11" db="EMBL/GenBank/DDBJ databases">
        <title>Trade-off between light-utilization and light-protection in marine flavobacteria.</title>
        <authorList>
            <person name="Kumagai Y."/>
        </authorList>
    </citation>
    <scope>NUCLEOTIDE SEQUENCE [LARGE SCALE GENOMIC DNA]</scope>
    <source>
        <strain evidence="2 3">NBRC 107741</strain>
    </source>
</reference>
<accession>A0A2S7KMU0</accession>
<sequence>MIAPSISVITINFNDSAGLKRTLDSVFSQSYSNLESVVIDGGSTDSSAQVIQSRINEIGKWVSEPDRGIYNAMNKGIKLATGDFILFLNSGDVFTTDESLAKFVQHPNFKGDIIYGDYNFGQGEKLYPDRPSLYFLFKSSLPHQSTLFKADVFERVGLYNEEYKITSDREFYIKALVRGDIEFSHVDVALTTFDQEGISNDPNSRALKQEENHEMLREHFGPFYDDYLQFIQIEHENNRLKRGKLVRFWARFKRKVFGGK</sequence>
<dbReference type="EMBL" id="MQUB01000001">
    <property type="protein sequence ID" value="PQB03883.1"/>
    <property type="molecule type" value="Genomic_DNA"/>
</dbReference>
<comment type="caution">
    <text evidence="2">The sequence shown here is derived from an EMBL/GenBank/DDBJ whole genome shotgun (WGS) entry which is preliminary data.</text>
</comment>
<evidence type="ECO:0000259" key="1">
    <source>
        <dbReference type="Pfam" id="PF00535"/>
    </source>
</evidence>
<gene>
    <name evidence="2" type="ORF">BST85_02400</name>
</gene>
<protein>
    <recommendedName>
        <fullName evidence="1">Glycosyltransferase 2-like domain-containing protein</fullName>
    </recommendedName>
</protein>
<dbReference type="AlphaFoldDB" id="A0A2S7KMU0"/>
<dbReference type="PANTHER" id="PTHR22916">
    <property type="entry name" value="GLYCOSYLTRANSFERASE"/>
    <property type="match status" value="1"/>
</dbReference>
<dbReference type="SUPFAM" id="SSF53448">
    <property type="entry name" value="Nucleotide-diphospho-sugar transferases"/>
    <property type="match status" value="1"/>
</dbReference>
<dbReference type="CDD" id="cd06433">
    <property type="entry name" value="GT_2_WfgS_like"/>
    <property type="match status" value="1"/>
</dbReference>
<dbReference type="OrthoDB" id="9788101at2"/>
<name>A0A2S7KMU0_9FLAO</name>
<dbReference type="Proteomes" id="UP000239800">
    <property type="component" value="Unassembled WGS sequence"/>
</dbReference>
<dbReference type="Gene3D" id="3.90.550.10">
    <property type="entry name" value="Spore Coat Polysaccharide Biosynthesis Protein SpsA, Chain A"/>
    <property type="match status" value="1"/>
</dbReference>
<dbReference type="Pfam" id="PF00535">
    <property type="entry name" value="Glycos_transf_2"/>
    <property type="match status" value="1"/>
</dbReference>
<dbReference type="GO" id="GO:0016758">
    <property type="term" value="F:hexosyltransferase activity"/>
    <property type="evidence" value="ECO:0007669"/>
    <property type="project" value="UniProtKB-ARBA"/>
</dbReference>
<evidence type="ECO:0000313" key="2">
    <source>
        <dbReference type="EMBL" id="PQB03883.1"/>
    </source>
</evidence>
<keyword evidence="3" id="KW-1185">Reference proteome</keyword>
<proteinExistence type="predicted"/>
<dbReference type="InterPro" id="IPR001173">
    <property type="entry name" value="Glyco_trans_2-like"/>
</dbReference>
<dbReference type="InterPro" id="IPR029044">
    <property type="entry name" value="Nucleotide-diphossugar_trans"/>
</dbReference>